<dbReference type="KEGG" id="ddi:DDB_G0293870"/>
<gene>
    <name evidence="1" type="ORF">DDB_G0293870</name>
</gene>
<name>Q54B69_DICDI</name>
<accession>Q54B69</accession>
<dbReference type="EMBL" id="AAFI02000223">
    <property type="protein sequence ID" value="EAL60506.1"/>
    <property type="molecule type" value="Genomic_DNA"/>
</dbReference>
<protein>
    <submittedName>
        <fullName evidence="1">Uncharacterized protein</fullName>
    </submittedName>
</protein>
<comment type="caution">
    <text evidence="1">The sequence shown here is derived from an EMBL/GenBank/DDBJ whole genome shotgun (WGS) entry which is preliminary data.</text>
</comment>
<dbReference type="InParanoid" id="Q54B69"/>
<proteinExistence type="predicted"/>
<organism evidence="1 2">
    <name type="scientific">Dictyostelium discoideum</name>
    <name type="common">Social amoeba</name>
    <dbReference type="NCBI Taxonomy" id="44689"/>
    <lineage>
        <taxon>Eukaryota</taxon>
        <taxon>Amoebozoa</taxon>
        <taxon>Evosea</taxon>
        <taxon>Eumycetozoa</taxon>
        <taxon>Dictyostelia</taxon>
        <taxon>Dictyosteliales</taxon>
        <taxon>Dictyosteliaceae</taxon>
        <taxon>Dictyostelium</taxon>
    </lineage>
</organism>
<keyword evidence="2" id="KW-1185">Reference proteome</keyword>
<evidence type="ECO:0000313" key="2">
    <source>
        <dbReference type="Proteomes" id="UP000002195"/>
    </source>
</evidence>
<reference evidence="1 2" key="1">
    <citation type="journal article" date="2005" name="Nature">
        <title>The genome of the social amoeba Dictyostelium discoideum.</title>
        <authorList>
            <consortium name="The Dictyostelium discoideum Sequencing Consortium"/>
            <person name="Eichinger L."/>
            <person name="Pachebat J.A."/>
            <person name="Glockner G."/>
            <person name="Rajandream M.A."/>
            <person name="Sucgang R."/>
            <person name="Berriman M."/>
            <person name="Song J."/>
            <person name="Olsen R."/>
            <person name="Szafranski K."/>
            <person name="Xu Q."/>
            <person name="Tunggal B."/>
            <person name="Kummerfeld S."/>
            <person name="Madera M."/>
            <person name="Konfortov B.A."/>
            <person name="Rivero F."/>
            <person name="Bankier A.T."/>
            <person name="Lehmann R."/>
            <person name="Hamlin N."/>
            <person name="Davies R."/>
            <person name="Gaudet P."/>
            <person name="Fey P."/>
            <person name="Pilcher K."/>
            <person name="Chen G."/>
            <person name="Saunders D."/>
            <person name="Sodergren E."/>
            <person name="Davis P."/>
            <person name="Kerhornou A."/>
            <person name="Nie X."/>
            <person name="Hall N."/>
            <person name="Anjard C."/>
            <person name="Hemphill L."/>
            <person name="Bason N."/>
            <person name="Farbrother P."/>
            <person name="Desany B."/>
            <person name="Just E."/>
            <person name="Morio T."/>
            <person name="Rost R."/>
            <person name="Churcher C."/>
            <person name="Cooper J."/>
            <person name="Haydock S."/>
            <person name="van Driessche N."/>
            <person name="Cronin A."/>
            <person name="Goodhead I."/>
            <person name="Muzny D."/>
            <person name="Mourier T."/>
            <person name="Pain A."/>
            <person name="Lu M."/>
            <person name="Harper D."/>
            <person name="Lindsay R."/>
            <person name="Hauser H."/>
            <person name="James K."/>
            <person name="Quiles M."/>
            <person name="Madan Babu M."/>
            <person name="Saito T."/>
            <person name="Buchrieser C."/>
            <person name="Wardroper A."/>
            <person name="Felder M."/>
            <person name="Thangavelu M."/>
            <person name="Johnson D."/>
            <person name="Knights A."/>
            <person name="Loulseged H."/>
            <person name="Mungall K."/>
            <person name="Oliver K."/>
            <person name="Price C."/>
            <person name="Quail M.A."/>
            <person name="Urushihara H."/>
            <person name="Hernandez J."/>
            <person name="Rabbinowitsch E."/>
            <person name="Steffen D."/>
            <person name="Sanders M."/>
            <person name="Ma J."/>
            <person name="Kohara Y."/>
            <person name="Sharp S."/>
            <person name="Simmonds M."/>
            <person name="Spiegler S."/>
            <person name="Tivey A."/>
            <person name="Sugano S."/>
            <person name="White B."/>
            <person name="Walker D."/>
            <person name="Woodward J."/>
            <person name="Winckler T."/>
            <person name="Tanaka Y."/>
            <person name="Shaulsky G."/>
            <person name="Schleicher M."/>
            <person name="Weinstock G."/>
            <person name="Rosenthal A."/>
            <person name="Cox E.C."/>
            <person name="Chisholm R.L."/>
            <person name="Gibbs R."/>
            <person name="Loomis W.F."/>
            <person name="Platzer M."/>
            <person name="Kay R.R."/>
            <person name="Williams J."/>
            <person name="Dear P.H."/>
            <person name="Noegel A.A."/>
            <person name="Barrell B."/>
            <person name="Kuspa A."/>
        </authorList>
    </citation>
    <scope>NUCLEOTIDE SEQUENCE [LARGE SCALE GENOMIC DNA]</scope>
    <source>
        <strain evidence="1 2">AX4</strain>
    </source>
</reference>
<dbReference type="Proteomes" id="UP000002195">
    <property type="component" value="Unassembled WGS sequence"/>
</dbReference>
<dbReference type="RefSeq" id="XP_628919.1">
    <property type="nucleotide sequence ID" value="XM_628917.1"/>
</dbReference>
<sequence length="92" mass="10722">MEIKNLYSLTKPIPIVKIYVFPANQILKNKWFDIFLKKIKTKNKNNHTGRYACIGACTDKDPDFYKNCQTVNGPYCKKVLDRCDKECAKVPF</sequence>
<dbReference type="HOGENOM" id="CLU_2417808_0_0_1"/>
<dbReference type="PaxDb" id="44689-DDB0192170"/>
<evidence type="ECO:0000313" key="1">
    <source>
        <dbReference type="EMBL" id="EAL60506.1"/>
    </source>
</evidence>
<dbReference type="dictyBase" id="DDB_G0293870"/>
<dbReference type="VEuPathDB" id="AmoebaDB:DDB_G0293870"/>
<dbReference type="GeneID" id="8629460"/>
<dbReference type="AlphaFoldDB" id="Q54B69"/>